<dbReference type="RefSeq" id="XP_026670696.1">
    <property type="nucleotide sequence ID" value="XM_026814895.1"/>
</dbReference>
<name>A0AAJ7S3J9_9HYME</name>
<feature type="compositionally biased region" description="Polar residues" evidence="1">
    <location>
        <begin position="233"/>
        <end position="249"/>
    </location>
</feature>
<proteinExistence type="predicted"/>
<feature type="region of interest" description="Disordered" evidence="1">
    <location>
        <begin position="232"/>
        <end position="256"/>
    </location>
</feature>
<dbReference type="AlphaFoldDB" id="A0AAJ7S3J9"/>
<feature type="compositionally biased region" description="Low complexity" evidence="1">
    <location>
        <begin position="60"/>
        <end position="80"/>
    </location>
</feature>
<keyword evidence="2" id="KW-1185">Reference proteome</keyword>
<organism evidence="2 3">
    <name type="scientific">Ceratina calcarata</name>
    <dbReference type="NCBI Taxonomy" id="156304"/>
    <lineage>
        <taxon>Eukaryota</taxon>
        <taxon>Metazoa</taxon>
        <taxon>Ecdysozoa</taxon>
        <taxon>Arthropoda</taxon>
        <taxon>Hexapoda</taxon>
        <taxon>Insecta</taxon>
        <taxon>Pterygota</taxon>
        <taxon>Neoptera</taxon>
        <taxon>Endopterygota</taxon>
        <taxon>Hymenoptera</taxon>
        <taxon>Apocrita</taxon>
        <taxon>Aculeata</taxon>
        <taxon>Apoidea</taxon>
        <taxon>Anthophila</taxon>
        <taxon>Apidae</taxon>
        <taxon>Ceratina</taxon>
        <taxon>Zadontomerus</taxon>
    </lineage>
</organism>
<feature type="region of interest" description="Disordered" evidence="1">
    <location>
        <begin position="40"/>
        <end position="88"/>
    </location>
</feature>
<gene>
    <name evidence="3" type="primary">LOC108626523</name>
</gene>
<dbReference type="GeneID" id="108626523"/>
<dbReference type="Proteomes" id="UP000694925">
    <property type="component" value="Unplaced"/>
</dbReference>
<accession>A0AAJ7S3J9</accession>
<evidence type="ECO:0000313" key="2">
    <source>
        <dbReference type="Proteomes" id="UP000694925"/>
    </source>
</evidence>
<reference evidence="3" key="1">
    <citation type="submission" date="2025-08" db="UniProtKB">
        <authorList>
            <consortium name="RefSeq"/>
        </authorList>
    </citation>
    <scope>IDENTIFICATION</scope>
    <source>
        <tissue evidence="3">Whole body</tissue>
    </source>
</reference>
<evidence type="ECO:0000256" key="1">
    <source>
        <dbReference type="SAM" id="MobiDB-lite"/>
    </source>
</evidence>
<dbReference type="KEGG" id="ccal:108626523"/>
<evidence type="ECO:0000313" key="3">
    <source>
        <dbReference type="RefSeq" id="XP_026670696.1"/>
    </source>
</evidence>
<sequence>MCQQLSQGLSLLSSSDDFGPITTQSTSSVAKQLFKSTVANNTPPASSNSLEEMTLQNGPSLNNNNNNNNNDKNEDLSNLNHVGPSWRETSPVLASNHRLTPILNKTNNISPILPRTNTPTSIVMSTPAPATSISAFGTSTSASPAFSTASTSSLGNVATPAANRSPIPVTSALVPMTTSPSTSVVSTSSVLSNSIVNDASQITQAPVASTISTPAVQPVATTAALPKPEQWLGSITGSAPVQSPSQGHTSPRRAPPLHARALSLGSAAMGQATRTGPSDPFDAEWAEIAARNLRQASTTNPFIMPNATQAFQVQL</sequence>
<dbReference type="CTD" id="8650"/>
<protein>
    <submittedName>
        <fullName evidence="3">Myb-like protein P</fullName>
    </submittedName>
</protein>
<feature type="compositionally biased region" description="Polar residues" evidence="1">
    <location>
        <begin position="40"/>
        <end position="59"/>
    </location>
</feature>